<evidence type="ECO:0000256" key="1">
    <source>
        <dbReference type="ARBA" id="ARBA00022741"/>
    </source>
</evidence>
<dbReference type="Pfam" id="PF22733">
    <property type="entry name" value="NNH1"/>
    <property type="match status" value="1"/>
</dbReference>
<protein>
    <submittedName>
        <fullName evidence="3">Large ATP-binding protein</fullName>
    </submittedName>
</protein>
<dbReference type="SUPFAM" id="SSF52047">
    <property type="entry name" value="RNI-like"/>
    <property type="match status" value="1"/>
</dbReference>
<dbReference type="GO" id="GO:0005524">
    <property type="term" value="F:ATP binding"/>
    <property type="evidence" value="ECO:0007669"/>
    <property type="project" value="UniProtKB-KW"/>
</dbReference>
<dbReference type="AlphaFoldDB" id="A0A1B1MEH7"/>
<dbReference type="SUPFAM" id="SSF52540">
    <property type="entry name" value="P-loop containing nucleoside triphosphate hydrolases"/>
    <property type="match status" value="1"/>
</dbReference>
<evidence type="ECO:0000313" key="3">
    <source>
        <dbReference type="EMBL" id="ANS67016.1"/>
    </source>
</evidence>
<dbReference type="Gene3D" id="3.80.10.10">
    <property type="entry name" value="Ribonuclease Inhibitor"/>
    <property type="match status" value="1"/>
</dbReference>
<reference evidence="3 4" key="1">
    <citation type="submission" date="2016-07" db="EMBL/GenBank/DDBJ databases">
        <title>Enhancement of antibiotic productionsby engineered nitrateutilization in actinobacteria.</title>
        <authorList>
            <person name="Meng S.C."/>
        </authorList>
    </citation>
    <scope>NUCLEOTIDE SEQUENCE [LARGE SCALE GENOMIC DNA]</scope>
    <source>
        <strain evidence="3 4">NRRL 2936</strain>
    </source>
</reference>
<dbReference type="InterPro" id="IPR007111">
    <property type="entry name" value="NACHT_NTPase"/>
</dbReference>
<dbReference type="OrthoDB" id="135105at2"/>
<dbReference type="Pfam" id="PF05729">
    <property type="entry name" value="NACHT"/>
    <property type="match status" value="1"/>
</dbReference>
<keyword evidence="1" id="KW-0547">Nucleotide-binding</keyword>
<evidence type="ECO:0000256" key="2">
    <source>
        <dbReference type="ARBA" id="ARBA00022840"/>
    </source>
</evidence>
<evidence type="ECO:0000313" key="4">
    <source>
        <dbReference type="Proteomes" id="UP000092598"/>
    </source>
</evidence>
<dbReference type="InterPro" id="IPR032675">
    <property type="entry name" value="LRR_dom_sf"/>
</dbReference>
<dbReference type="PANTHER" id="PTHR46844">
    <property type="entry name" value="SLR5058 PROTEIN"/>
    <property type="match status" value="1"/>
</dbReference>
<dbReference type="PANTHER" id="PTHR46844:SF1">
    <property type="entry name" value="SLR5058 PROTEIN"/>
    <property type="match status" value="1"/>
</dbReference>
<proteinExistence type="predicted"/>
<dbReference type="PATRIC" id="fig|1915.4.peg.5325"/>
<dbReference type="PRINTS" id="PR00364">
    <property type="entry name" value="DISEASERSIST"/>
</dbReference>
<name>A0A1B1MEH7_STRLN</name>
<dbReference type="STRING" id="1915.SLINC_4792"/>
<keyword evidence="2 3" id="KW-0067">ATP-binding</keyword>
<dbReference type="RefSeq" id="WP_067437520.1">
    <property type="nucleotide sequence ID" value="NZ_CP016438.1"/>
</dbReference>
<keyword evidence="4" id="KW-1185">Reference proteome</keyword>
<accession>A0A1B1MEH7</accession>
<gene>
    <name evidence="3" type="ORF">SLINC_4792</name>
</gene>
<dbReference type="PROSITE" id="PS50837">
    <property type="entry name" value="NACHT"/>
    <property type="match status" value="1"/>
</dbReference>
<dbReference type="Gene3D" id="3.40.50.300">
    <property type="entry name" value="P-loop containing nucleotide triphosphate hydrolases"/>
    <property type="match status" value="1"/>
</dbReference>
<dbReference type="InterPro" id="IPR027417">
    <property type="entry name" value="P-loop_NTPase"/>
</dbReference>
<dbReference type="KEGG" id="sls:SLINC_4792"/>
<dbReference type="EMBL" id="CP016438">
    <property type="protein sequence ID" value="ANS67016.1"/>
    <property type="molecule type" value="Genomic_DNA"/>
</dbReference>
<sequence>MDPTVIGTRLASSVVGPLVKKLFVTETSGAGLVDRPVRISGFVSFRGEKRTLDRPALEKLSAAVVGQALETGERSVPTDEEPAVVHALADTLHALGDLTMTDVQAVELGHELLAAALRNASGDPARHLSFDASLFYGRLLDLACLHILHFFTQRSTFVARTLVEQTRRQSELIAKVDELIARTPPTGGTDPAFEQRYLAYVTTKHSHLTIYGIDLVNTRAHWPLDAAYLSLQALGPDAEGDHAAGPDGAHIATAATTLPAEQALAEHDRVLLRGVAGSGKTTLVQWLAVTAARGERGDRVPFVLPLRTLARRADGFPAPDAFLTAVHVPFHANQPAGWADRVLTARRGLLLIDGIDEIPERDRERTRRWLRDLLDVYPGNQWLVTSRPSAVREDWLTPDGFTELALTPMGQGDVAAFVARWHAAARAGAPEAELERLDDYERGLLDAVRTKPDLGRLATNPLMCGLLCALHRDRRGYLPHGRQELYDAALSMLLARRDEERDMLPERDGIRLTELPQIQLLQRLAYWLIRNNQSEMDRERAERIVADVLPSLPAVAGQGDATAVLRHLLVRSGLLREPTVGTVEFVHRTFQDYLGAKAAVEDGDFGLLVRGAVDEQWADVVRMAMAHARPRERAGLLRDLIDSARHLDGPAATRVRLLALASLEHATQLDPAVRALVEQNAAALIPPRTTEEARALASVGPLALELLPGPEGLTDEEARAVVVTGSLIGTEAAVPVLARFRSHPALGVRAQLAWSWHRFGTRRYGEEVIAHLREEGLFFTAHSGEHLRMLRELGGRSGLQLVGDIDPADIVDPVNPGRVTELTVRDNLRVRDLAFLTSLHRLHYLDISMCQYVDDLSPLAGLPLSWLSLDLMGGLQRPGAFHTLSGSATLSDLDIGVPLMAESLDEALPVDLPLRYLRFTKNALATTGLRGLHRFRTLKQLSLATLLGMALTTEDYEEIARLPALEHLHINWDHLGWHGPPLPGVTTLRLNNVHGIEDFSRIPELFPGLRKIMIVAAPDTAELPDPLLAALPVTPTIARVHRSV</sequence>
<dbReference type="Proteomes" id="UP000092598">
    <property type="component" value="Chromosome"/>
</dbReference>
<dbReference type="InterPro" id="IPR054547">
    <property type="entry name" value="NNH1"/>
</dbReference>
<organism evidence="3 4">
    <name type="scientific">Streptomyces lincolnensis</name>
    <dbReference type="NCBI Taxonomy" id="1915"/>
    <lineage>
        <taxon>Bacteria</taxon>
        <taxon>Bacillati</taxon>
        <taxon>Actinomycetota</taxon>
        <taxon>Actinomycetes</taxon>
        <taxon>Kitasatosporales</taxon>
        <taxon>Streptomycetaceae</taxon>
        <taxon>Streptomyces</taxon>
    </lineage>
</organism>